<evidence type="ECO:0000256" key="1">
    <source>
        <dbReference type="SAM" id="SignalP"/>
    </source>
</evidence>
<dbReference type="SUPFAM" id="SSF53474">
    <property type="entry name" value="alpha/beta-Hydrolases"/>
    <property type="match status" value="1"/>
</dbReference>
<feature type="chain" id="PRO_5040153293" description="AB hydrolase-1 domain-containing protein" evidence="1">
    <location>
        <begin position="18"/>
        <end position="111"/>
    </location>
</feature>
<name>A0A9P8XR75_9PEZI</name>
<evidence type="ECO:0000259" key="2">
    <source>
        <dbReference type="Pfam" id="PF12697"/>
    </source>
</evidence>
<dbReference type="Proteomes" id="UP000756346">
    <property type="component" value="Unassembled WGS sequence"/>
</dbReference>
<protein>
    <recommendedName>
        <fullName evidence="2">AB hydrolase-1 domain-containing protein</fullName>
    </recommendedName>
</protein>
<sequence>MQLSSFVILTCMAAANALSVPRMNSPIILFTPGAWHGPWAFDEIRKDLSSRGLSTSAVTLPSVGTKNVNVGVAEDTAAVRAEIERLSNNGKQVIVVAHSYGGVPSPSPLFS</sequence>
<dbReference type="EMBL" id="JAGTJQ010000014">
    <property type="protein sequence ID" value="KAH7012616.1"/>
    <property type="molecule type" value="Genomic_DNA"/>
</dbReference>
<accession>A0A9P8XR75</accession>
<dbReference type="GeneID" id="70189372"/>
<evidence type="ECO:0000313" key="3">
    <source>
        <dbReference type="EMBL" id="KAH7012616.1"/>
    </source>
</evidence>
<gene>
    <name evidence="3" type="ORF">B0I36DRAFT_369755</name>
</gene>
<dbReference type="OrthoDB" id="1263307at2759"/>
<dbReference type="InterPro" id="IPR000073">
    <property type="entry name" value="AB_hydrolase_1"/>
</dbReference>
<dbReference type="Pfam" id="PF12697">
    <property type="entry name" value="Abhydrolase_6"/>
    <property type="match status" value="1"/>
</dbReference>
<proteinExistence type="predicted"/>
<dbReference type="InterPro" id="IPR052897">
    <property type="entry name" value="Sec-Metab_Biosynth_Hydrolase"/>
</dbReference>
<dbReference type="InterPro" id="IPR029058">
    <property type="entry name" value="AB_hydrolase_fold"/>
</dbReference>
<comment type="caution">
    <text evidence="3">The sequence shown here is derived from an EMBL/GenBank/DDBJ whole genome shotgun (WGS) entry which is preliminary data.</text>
</comment>
<dbReference type="PANTHER" id="PTHR37017">
    <property type="entry name" value="AB HYDROLASE-1 DOMAIN-CONTAINING PROTEIN-RELATED"/>
    <property type="match status" value="1"/>
</dbReference>
<dbReference type="AlphaFoldDB" id="A0A9P8XR75"/>
<reference evidence="3" key="1">
    <citation type="journal article" date="2021" name="Nat. Commun.">
        <title>Genetic determinants of endophytism in the Arabidopsis root mycobiome.</title>
        <authorList>
            <person name="Mesny F."/>
            <person name="Miyauchi S."/>
            <person name="Thiergart T."/>
            <person name="Pickel B."/>
            <person name="Atanasova L."/>
            <person name="Karlsson M."/>
            <person name="Huettel B."/>
            <person name="Barry K.W."/>
            <person name="Haridas S."/>
            <person name="Chen C."/>
            <person name="Bauer D."/>
            <person name="Andreopoulos W."/>
            <person name="Pangilinan J."/>
            <person name="LaButti K."/>
            <person name="Riley R."/>
            <person name="Lipzen A."/>
            <person name="Clum A."/>
            <person name="Drula E."/>
            <person name="Henrissat B."/>
            <person name="Kohler A."/>
            <person name="Grigoriev I.V."/>
            <person name="Martin F.M."/>
            <person name="Hacquard S."/>
        </authorList>
    </citation>
    <scope>NUCLEOTIDE SEQUENCE</scope>
    <source>
        <strain evidence="3">MPI-CAGE-CH-0230</strain>
    </source>
</reference>
<keyword evidence="4" id="KW-1185">Reference proteome</keyword>
<feature type="domain" description="AB hydrolase-1" evidence="2">
    <location>
        <begin position="28"/>
        <end position="103"/>
    </location>
</feature>
<dbReference type="Gene3D" id="3.40.50.1820">
    <property type="entry name" value="alpha/beta hydrolase"/>
    <property type="match status" value="1"/>
</dbReference>
<organism evidence="3 4">
    <name type="scientific">Microdochium trichocladiopsis</name>
    <dbReference type="NCBI Taxonomy" id="1682393"/>
    <lineage>
        <taxon>Eukaryota</taxon>
        <taxon>Fungi</taxon>
        <taxon>Dikarya</taxon>
        <taxon>Ascomycota</taxon>
        <taxon>Pezizomycotina</taxon>
        <taxon>Sordariomycetes</taxon>
        <taxon>Xylariomycetidae</taxon>
        <taxon>Xylariales</taxon>
        <taxon>Microdochiaceae</taxon>
        <taxon>Microdochium</taxon>
    </lineage>
</organism>
<dbReference type="RefSeq" id="XP_046004881.1">
    <property type="nucleotide sequence ID" value="XM_046159826.1"/>
</dbReference>
<dbReference type="PANTHER" id="PTHR37017:SF11">
    <property type="entry name" value="ESTERASE_LIPASE_THIOESTERASE DOMAIN-CONTAINING PROTEIN"/>
    <property type="match status" value="1"/>
</dbReference>
<keyword evidence="1" id="KW-0732">Signal</keyword>
<feature type="signal peptide" evidence="1">
    <location>
        <begin position="1"/>
        <end position="17"/>
    </location>
</feature>
<evidence type="ECO:0000313" key="4">
    <source>
        <dbReference type="Proteomes" id="UP000756346"/>
    </source>
</evidence>